<dbReference type="Gene3D" id="1.10.287.110">
    <property type="entry name" value="DnaJ domain"/>
    <property type="match status" value="1"/>
</dbReference>
<dbReference type="PANTHER" id="PTHR43096">
    <property type="entry name" value="DNAJ HOMOLOG 1, MITOCHONDRIAL-RELATED"/>
    <property type="match status" value="1"/>
</dbReference>
<feature type="transmembrane region" description="Helical" evidence="1">
    <location>
        <begin position="112"/>
        <end position="135"/>
    </location>
</feature>
<dbReference type="GO" id="GO:0051082">
    <property type="term" value="F:unfolded protein binding"/>
    <property type="evidence" value="ECO:0007669"/>
    <property type="project" value="TreeGrafter"/>
</dbReference>
<dbReference type="PANTHER" id="PTHR43096:SF58">
    <property type="entry name" value="CHAPERONE DNAJ-DOMAIN SUPERFAMILY PROTEIN"/>
    <property type="match status" value="1"/>
</dbReference>
<dbReference type="PROSITE" id="PS50076">
    <property type="entry name" value="DNAJ_2"/>
    <property type="match status" value="1"/>
</dbReference>
<keyword evidence="1" id="KW-0812">Transmembrane</keyword>
<dbReference type="SMART" id="SM00271">
    <property type="entry name" value="DnaJ"/>
    <property type="match status" value="1"/>
</dbReference>
<evidence type="ECO:0000256" key="1">
    <source>
        <dbReference type="SAM" id="Phobius"/>
    </source>
</evidence>
<reference evidence="3 4" key="1">
    <citation type="submission" date="2016-10" db="EMBL/GenBank/DDBJ databases">
        <authorList>
            <person name="Varghese N."/>
            <person name="Submissions S."/>
        </authorList>
    </citation>
    <scope>NUCLEOTIDE SEQUENCE [LARGE SCALE GENOMIC DNA]</scope>
    <source>
        <strain evidence="3 4">DSM 2373</strain>
    </source>
</reference>
<protein>
    <submittedName>
        <fullName evidence="3">Molecular chaperone DnaJ</fullName>
    </submittedName>
</protein>
<dbReference type="AlphaFoldDB" id="A0A1G9AVY6"/>
<accession>A0A1G9AVY6</accession>
<keyword evidence="1" id="KW-1133">Transmembrane helix</keyword>
<dbReference type="InterPro" id="IPR018253">
    <property type="entry name" value="DnaJ_domain_CS"/>
</dbReference>
<dbReference type="CDD" id="cd06257">
    <property type="entry name" value="DnaJ"/>
    <property type="match status" value="1"/>
</dbReference>
<dbReference type="GO" id="GO:0005737">
    <property type="term" value="C:cytoplasm"/>
    <property type="evidence" value="ECO:0007669"/>
    <property type="project" value="TreeGrafter"/>
</dbReference>
<dbReference type="GO" id="GO:0042026">
    <property type="term" value="P:protein refolding"/>
    <property type="evidence" value="ECO:0007669"/>
    <property type="project" value="TreeGrafter"/>
</dbReference>
<keyword evidence="4" id="KW-1185">Reference proteome</keyword>
<dbReference type="InterPro" id="IPR001623">
    <property type="entry name" value="DnaJ_domain"/>
</dbReference>
<proteinExistence type="predicted"/>
<evidence type="ECO:0000259" key="2">
    <source>
        <dbReference type="PROSITE" id="PS50076"/>
    </source>
</evidence>
<organism evidence="3 4">
    <name type="scientific">Methanoculleus thermophilus</name>
    <dbReference type="NCBI Taxonomy" id="2200"/>
    <lineage>
        <taxon>Archaea</taxon>
        <taxon>Methanobacteriati</taxon>
        <taxon>Methanobacteriota</taxon>
        <taxon>Stenosarchaea group</taxon>
        <taxon>Methanomicrobia</taxon>
        <taxon>Methanomicrobiales</taxon>
        <taxon>Methanomicrobiaceae</taxon>
        <taxon>Methanoculleus</taxon>
    </lineage>
</organism>
<sequence>MRRTVETYYDILGVRKDATPDEIRAAYRRLAKQYHPDINPDPNASERFILIQQAYETLIDPDARVRYDLALQRGSASGQYGPFQWYRPGGQTIWTQRFSWQREMPRSGMGRIGSIVLLFGVGILIVLMLMLSLIFRLAAGGRRQQDS</sequence>
<name>A0A1G9AVY6_9EURY</name>
<dbReference type="Proteomes" id="UP000326500">
    <property type="component" value="Unassembled WGS sequence"/>
</dbReference>
<feature type="domain" description="J" evidence="2">
    <location>
        <begin position="7"/>
        <end position="71"/>
    </location>
</feature>
<dbReference type="EMBL" id="FNFT01000007">
    <property type="protein sequence ID" value="SDK30725.1"/>
    <property type="molecule type" value="Genomic_DNA"/>
</dbReference>
<evidence type="ECO:0000313" key="3">
    <source>
        <dbReference type="EMBL" id="SDK30725.1"/>
    </source>
</evidence>
<dbReference type="SUPFAM" id="SSF46565">
    <property type="entry name" value="Chaperone J-domain"/>
    <property type="match status" value="1"/>
</dbReference>
<keyword evidence="1" id="KW-0472">Membrane</keyword>
<dbReference type="Pfam" id="PF00226">
    <property type="entry name" value="DnaJ"/>
    <property type="match status" value="1"/>
</dbReference>
<evidence type="ECO:0000313" key="4">
    <source>
        <dbReference type="Proteomes" id="UP000326500"/>
    </source>
</evidence>
<dbReference type="InterPro" id="IPR036869">
    <property type="entry name" value="J_dom_sf"/>
</dbReference>
<dbReference type="PROSITE" id="PS00636">
    <property type="entry name" value="DNAJ_1"/>
    <property type="match status" value="1"/>
</dbReference>
<dbReference type="STRING" id="2200.GCA_001571405_02060"/>
<dbReference type="PRINTS" id="PR00625">
    <property type="entry name" value="JDOMAIN"/>
</dbReference>
<gene>
    <name evidence="3" type="ORF">SAMN04488571_10727</name>
</gene>